<name>A0AAW9WQH6_9FIRM</name>
<accession>A0AAW9WQH6</accession>
<dbReference type="InterPro" id="IPR050490">
    <property type="entry name" value="Bact_solute-bd_prot1"/>
</dbReference>
<organism evidence="2 3">
    <name type="scientific">Hungatella hathewayi</name>
    <dbReference type="NCBI Taxonomy" id="154046"/>
    <lineage>
        <taxon>Bacteria</taxon>
        <taxon>Bacillati</taxon>
        <taxon>Bacillota</taxon>
        <taxon>Clostridia</taxon>
        <taxon>Lachnospirales</taxon>
        <taxon>Lachnospiraceae</taxon>
        <taxon>Hungatella</taxon>
    </lineage>
</organism>
<dbReference type="Gene3D" id="3.40.190.10">
    <property type="entry name" value="Periplasmic binding protein-like II"/>
    <property type="match status" value="1"/>
</dbReference>
<dbReference type="PANTHER" id="PTHR43649">
    <property type="entry name" value="ARABINOSE-BINDING PROTEIN-RELATED"/>
    <property type="match status" value="1"/>
</dbReference>
<gene>
    <name evidence="2" type="ORF">GNE07_26160</name>
</gene>
<dbReference type="InterPro" id="IPR006059">
    <property type="entry name" value="SBP"/>
</dbReference>
<dbReference type="SUPFAM" id="SSF53850">
    <property type="entry name" value="Periplasmic binding protein-like II"/>
    <property type="match status" value="1"/>
</dbReference>
<evidence type="ECO:0000313" key="3">
    <source>
        <dbReference type="Proteomes" id="UP000434223"/>
    </source>
</evidence>
<dbReference type="EMBL" id="WNME01000027">
    <property type="protein sequence ID" value="MUB66507.1"/>
    <property type="molecule type" value="Genomic_DNA"/>
</dbReference>
<feature type="region of interest" description="Disordered" evidence="1">
    <location>
        <begin position="68"/>
        <end position="91"/>
    </location>
</feature>
<dbReference type="Proteomes" id="UP000434223">
    <property type="component" value="Unassembled WGS sequence"/>
</dbReference>
<protein>
    <submittedName>
        <fullName evidence="2">Extracellular solute-binding protein</fullName>
    </submittedName>
</protein>
<dbReference type="PANTHER" id="PTHR43649:SF12">
    <property type="entry name" value="DIACETYLCHITOBIOSE BINDING PROTEIN DASA"/>
    <property type="match status" value="1"/>
</dbReference>
<proteinExistence type="predicted"/>
<evidence type="ECO:0000256" key="1">
    <source>
        <dbReference type="SAM" id="MobiDB-lite"/>
    </source>
</evidence>
<comment type="caution">
    <text evidence="2">The sequence shown here is derived from an EMBL/GenBank/DDBJ whole genome shotgun (WGS) entry which is preliminary data.</text>
</comment>
<sequence length="517" mass="57233">MFIKNHTYFFGGDVLRCIHKVQMTPAPAAGLVNEKMEEFIMRLKKYLGILLSGIMVLSMTACAGADKGQTAAPESGQTEGTKKAQTQAEAGSGDVTKITMWSNDQHDQAVYEERIKAFNETIGKEKGISVEYTVYGSDYYTTLDVAVTAGEGPDIFKCNKIGNYAEAGYIMPWEDEAGLKGLVDRFAEYNAPGYGEFGQKTYSIPIRVTTYGIACNMDVFNQYGLKTPETWDEMRACAKAITEGSKESTYGYALAMGYGSYNYFYVNLPNAASVGDEYFNHTTGRYDFESLGGFFDHLQGFIDDKSMFPGYETMDGDTARAQFSAGNIGMIGVMSSDVTTFKNQFPCDFEWTVIPYPVADGSNRYKEPVGAAMSYVINSRAAKDGYSDKVAEFINYLYSDEMFVATNEAQVDISILGDEITSQSKVDGLDPNWIKFSDMDVFCIKYPNPDGDLSIEGDSYQDVYNKILTGIITDVDGALKDLSERYNKALDEAVASGKVNIDDYIDPNIADKMKWNQ</sequence>
<dbReference type="Pfam" id="PF01547">
    <property type="entry name" value="SBP_bac_1"/>
    <property type="match status" value="1"/>
</dbReference>
<reference evidence="2 3" key="1">
    <citation type="submission" date="2019-09" db="EMBL/GenBank/DDBJ databases">
        <title>Draft genome sequencing of Hungatella hathewayi 123Y-2.</title>
        <authorList>
            <person name="Lv Q."/>
            <person name="Li S."/>
        </authorList>
    </citation>
    <scope>NUCLEOTIDE SEQUENCE [LARGE SCALE GENOMIC DNA]</scope>
    <source>
        <strain evidence="2 3">123Y-2</strain>
    </source>
</reference>
<dbReference type="AlphaFoldDB" id="A0AAW9WQH6"/>
<evidence type="ECO:0000313" key="2">
    <source>
        <dbReference type="EMBL" id="MUB66507.1"/>
    </source>
</evidence>
<feature type="compositionally biased region" description="Polar residues" evidence="1">
    <location>
        <begin position="75"/>
        <end position="89"/>
    </location>
</feature>